<sequence>MANRLAAAASDYLRQHAHQDIDWWEWGPQALAEAERTDRPILLSIGYASCHWCHVMSHESFDDPEVAALINEHFVAIKADRQQLPDLDQVYMLATQLMNGGAGGWPLTAFLTPDGRPFFTGTYFPAEERPGQPSFTQVLTALATAWTSRREVLLENADQVMAHLEQATKIPDAGRPDLVAAVDAIGADFDLIHGGFGTAPKFPTASVLDALLVRGDARSLELAQRSLETMARGAICDQVGGGFHRYATDPGWVIPHFEKMLDDNAMLLRTYTRAWRRTADHDEGLRALFERTAHRIAAFLERELLGEHGAFHAGLDADSCDIRGAVFEGIFYLWTPEVLTDVLGHEDGEWAAEVFHVTAGGSFGQGLSTLQLRGRPDPARLDDVCARLLAERETRFRPATDHLVVAGWNGITISSLATAAMIWNEPHWLDLALGAARYLVSVHLPDGDLRRSSFDGVASPSRGQAEDFGAVAEAFAVLAGITGDAQWLCRAEALCDRAIELFGADDGGFHDAAEGLIVRHRSVTDHVSPTGTVALVRALRRVGALTERTDLLERADTAIRTTWDAVAATPRFAGSALEEAMIDEEAGRGLGRAVAVVVADDPFDELARATWRMAPEGTTILRAPAGTQGFGSWLAGRDERAVHVCRGDRCFTPVTDYTQLKEPLWSRT</sequence>
<dbReference type="SUPFAM" id="SSF48208">
    <property type="entry name" value="Six-hairpin glycosidases"/>
    <property type="match status" value="1"/>
</dbReference>
<comment type="caution">
    <text evidence="2">The sequence shown here is derived from an EMBL/GenBank/DDBJ whole genome shotgun (WGS) entry which is preliminary data.</text>
</comment>
<reference evidence="2 3" key="1">
    <citation type="submission" date="2018-11" db="EMBL/GenBank/DDBJ databases">
        <title>Genomes From Bacteria Associated with the Canine Oral Cavity: a Test Case for Automated Genome-Based Taxonomic Assignment.</title>
        <authorList>
            <person name="Coil D.A."/>
            <person name="Jospin G."/>
            <person name="Darling A.E."/>
            <person name="Wallis C."/>
            <person name="Davis I.J."/>
            <person name="Harris S."/>
            <person name="Eisen J.A."/>
            <person name="Holcombe L.J."/>
            <person name="O'Flynn C."/>
        </authorList>
    </citation>
    <scope>NUCLEOTIDE SEQUENCE [LARGE SCALE GENOMIC DNA]</scope>
    <source>
        <strain evidence="2 3">OH887_COT-365</strain>
    </source>
</reference>
<dbReference type="AlphaFoldDB" id="A0A3P1T4I9"/>
<dbReference type="EMBL" id="RQZG01000017">
    <property type="protein sequence ID" value="RRD03726.1"/>
    <property type="molecule type" value="Genomic_DNA"/>
</dbReference>
<dbReference type="InterPro" id="IPR024705">
    <property type="entry name" value="Ssp411"/>
</dbReference>
<feature type="domain" description="Spermatogenesis-associated protein 20-like TRX" evidence="1">
    <location>
        <begin position="3"/>
        <end position="164"/>
    </location>
</feature>
<dbReference type="Gene3D" id="3.40.30.10">
    <property type="entry name" value="Glutaredoxin"/>
    <property type="match status" value="1"/>
</dbReference>
<proteinExistence type="predicted"/>
<dbReference type="RefSeq" id="WP_124845601.1">
    <property type="nucleotide sequence ID" value="NZ_RQZG01000017.1"/>
</dbReference>
<dbReference type="PIRSF" id="PIRSF006402">
    <property type="entry name" value="UCP006402_thioredoxin"/>
    <property type="match status" value="1"/>
</dbReference>
<dbReference type="Proteomes" id="UP000280819">
    <property type="component" value="Unassembled WGS sequence"/>
</dbReference>
<dbReference type="PANTHER" id="PTHR42899:SF1">
    <property type="entry name" value="SPERMATOGENESIS-ASSOCIATED PROTEIN 20"/>
    <property type="match status" value="1"/>
</dbReference>
<name>A0A3P1T4I9_9ACTN</name>
<organism evidence="2 3">
    <name type="scientific">Arachnia propionica</name>
    <dbReference type="NCBI Taxonomy" id="1750"/>
    <lineage>
        <taxon>Bacteria</taxon>
        <taxon>Bacillati</taxon>
        <taxon>Actinomycetota</taxon>
        <taxon>Actinomycetes</taxon>
        <taxon>Propionibacteriales</taxon>
        <taxon>Propionibacteriaceae</taxon>
        <taxon>Arachnia</taxon>
    </lineage>
</organism>
<dbReference type="SUPFAM" id="SSF52833">
    <property type="entry name" value="Thioredoxin-like"/>
    <property type="match status" value="1"/>
</dbReference>
<dbReference type="CDD" id="cd02955">
    <property type="entry name" value="SSP411"/>
    <property type="match status" value="1"/>
</dbReference>
<gene>
    <name evidence="2" type="ORF">EII34_13050</name>
</gene>
<dbReference type="PANTHER" id="PTHR42899">
    <property type="entry name" value="SPERMATOGENESIS-ASSOCIATED PROTEIN 20"/>
    <property type="match status" value="1"/>
</dbReference>
<evidence type="ECO:0000313" key="3">
    <source>
        <dbReference type="Proteomes" id="UP000280819"/>
    </source>
</evidence>
<evidence type="ECO:0000259" key="1">
    <source>
        <dbReference type="Pfam" id="PF03190"/>
    </source>
</evidence>
<dbReference type="Pfam" id="PF03190">
    <property type="entry name" value="Thioredox_DsbH"/>
    <property type="match status" value="1"/>
</dbReference>
<protein>
    <submittedName>
        <fullName evidence="2">Thioredoxin domain-containing protein</fullName>
    </submittedName>
</protein>
<dbReference type="GO" id="GO:0005975">
    <property type="term" value="P:carbohydrate metabolic process"/>
    <property type="evidence" value="ECO:0007669"/>
    <property type="project" value="InterPro"/>
</dbReference>
<accession>A0A3P1T4I9</accession>
<dbReference type="InterPro" id="IPR008928">
    <property type="entry name" value="6-hairpin_glycosidase_sf"/>
</dbReference>
<dbReference type="OrthoDB" id="9762614at2"/>
<evidence type="ECO:0000313" key="2">
    <source>
        <dbReference type="EMBL" id="RRD03726.1"/>
    </source>
</evidence>
<dbReference type="InterPro" id="IPR036249">
    <property type="entry name" value="Thioredoxin-like_sf"/>
</dbReference>
<dbReference type="InterPro" id="IPR004879">
    <property type="entry name" value="Ssp411-like_TRX"/>
</dbReference>